<dbReference type="Proteomes" id="UP000677457">
    <property type="component" value="Unassembled WGS sequence"/>
</dbReference>
<keyword evidence="5" id="KW-1185">Reference proteome</keyword>
<evidence type="ECO:0000313" key="3">
    <source>
        <dbReference type="EMBL" id="TQL36461.1"/>
    </source>
</evidence>
<organism evidence="3 4">
    <name type="scientific">Salinispora arenicola</name>
    <dbReference type="NCBI Taxonomy" id="168697"/>
    <lineage>
        <taxon>Bacteria</taxon>
        <taxon>Bacillati</taxon>
        <taxon>Actinomycetota</taxon>
        <taxon>Actinomycetes</taxon>
        <taxon>Micromonosporales</taxon>
        <taxon>Micromonosporaceae</taxon>
        <taxon>Salinispora</taxon>
    </lineage>
</organism>
<dbReference type="AlphaFoldDB" id="A0A542XKS7"/>
<evidence type="ECO:0000313" key="5">
    <source>
        <dbReference type="Proteomes" id="UP000677457"/>
    </source>
</evidence>
<name>A0A542XKS7_SALAC</name>
<gene>
    <name evidence="3" type="ORF">FB564_1558</name>
    <name evidence="2" type="ORF">Sar04_41290</name>
</gene>
<reference evidence="3 4" key="1">
    <citation type="submission" date="2019-06" db="EMBL/GenBank/DDBJ databases">
        <title>Sequencing the genomes of 1000 actinobacteria strains.</title>
        <authorList>
            <person name="Klenk H.-P."/>
        </authorList>
    </citation>
    <scope>NUCLEOTIDE SEQUENCE [LARGE SCALE GENOMIC DNA]</scope>
    <source>
        <strain evidence="3 4">DSM 44819</strain>
    </source>
</reference>
<protein>
    <submittedName>
        <fullName evidence="3">Uncharacterized protein</fullName>
    </submittedName>
</protein>
<dbReference type="RefSeq" id="WP_016814116.1">
    <property type="nucleotide sequence ID" value="NZ_BOQM01000039.1"/>
</dbReference>
<evidence type="ECO:0000313" key="2">
    <source>
        <dbReference type="EMBL" id="GIM87393.1"/>
    </source>
</evidence>
<dbReference type="GeneID" id="93770852"/>
<dbReference type="Proteomes" id="UP000315983">
    <property type="component" value="Unassembled WGS sequence"/>
</dbReference>
<comment type="caution">
    <text evidence="3">The sequence shown here is derived from an EMBL/GenBank/DDBJ whole genome shotgun (WGS) entry which is preliminary data.</text>
</comment>
<dbReference type="EMBL" id="VFOL01000001">
    <property type="protein sequence ID" value="TQL36461.1"/>
    <property type="molecule type" value="Genomic_DNA"/>
</dbReference>
<evidence type="ECO:0000313" key="4">
    <source>
        <dbReference type="Proteomes" id="UP000315983"/>
    </source>
</evidence>
<accession>A0A542XKS7</accession>
<dbReference type="EMBL" id="BOQM01000039">
    <property type="protein sequence ID" value="GIM87393.1"/>
    <property type="molecule type" value="Genomic_DNA"/>
</dbReference>
<sequence>MLADRDAVSDPFAGELFLTLALEGRLVIDAVRADAAIADLQRTLSAVQNRLHVLRVRRGRPTWWMDDLPDGLANDVVNAIFTDQLSPGRLEQAEIELRKYIEAVRCARRPGPPPGAAASNAPEL</sequence>
<reference evidence="2 5" key="2">
    <citation type="submission" date="2021-03" db="EMBL/GenBank/DDBJ databases">
        <title>Whole genome shotgun sequence of Salinispora arenicola NBRC 105043.</title>
        <authorList>
            <person name="Komaki H."/>
            <person name="Tamura T."/>
        </authorList>
    </citation>
    <scope>NUCLEOTIDE SEQUENCE [LARGE SCALE GENOMIC DNA]</scope>
    <source>
        <strain evidence="2 5">NBRC 105043</strain>
    </source>
</reference>
<proteinExistence type="predicted"/>
<evidence type="ECO:0000256" key="1">
    <source>
        <dbReference type="SAM" id="Coils"/>
    </source>
</evidence>
<feature type="coiled-coil region" evidence="1">
    <location>
        <begin position="30"/>
        <end position="57"/>
    </location>
</feature>
<keyword evidence="1" id="KW-0175">Coiled coil</keyword>